<evidence type="ECO:0000313" key="12">
    <source>
        <dbReference type="EMBL" id="MBC8590926.1"/>
    </source>
</evidence>
<dbReference type="FunFam" id="1.20.1560.10:FF:000011">
    <property type="entry name" value="Multidrug ABC transporter ATP-binding protein"/>
    <property type="match status" value="1"/>
</dbReference>
<proteinExistence type="predicted"/>
<keyword evidence="6 12" id="KW-0067">ATP-binding</keyword>
<evidence type="ECO:0000259" key="11">
    <source>
        <dbReference type="PROSITE" id="PS50929"/>
    </source>
</evidence>
<dbReference type="PROSITE" id="PS50929">
    <property type="entry name" value="ABC_TM1F"/>
    <property type="match status" value="1"/>
</dbReference>
<feature type="transmembrane region" description="Helical" evidence="9">
    <location>
        <begin position="149"/>
        <end position="169"/>
    </location>
</feature>
<dbReference type="EMBL" id="JACRTK010000003">
    <property type="protein sequence ID" value="MBC8590926.1"/>
    <property type="molecule type" value="Genomic_DNA"/>
</dbReference>
<gene>
    <name evidence="12" type="ORF">H8689_07350</name>
</gene>
<sequence>MKNKQQYKQLRPSNPKETLVRLFSYFKFNKALFFAGIFFIILGSIAQIATNAMLSPIIDTLVGDHNMGIFIKYILIMVLLVIFVSLGEYVGNLCMAKLAQKTVHKIREDMFSHMEKLPISYFDSHSHGELMSTFTNDVDMLNQSLEQSVSQITISIITVVGTFIMMIYLSPILTLVVVFMLIIMLGTIRYIGKKSARNFRIQQRALADMNGYIEEMMSGQKVVKVFNYENRAIENFNGRNEELREASTLASTYGVMLMPVMGNLSYVLYALVSMIGAFLVMMGNLSVGNIASFLQYTRTISRPITQVSNQLNTLFAALAGAERIFKVLDEEVEKDQGDIELIKDPKENSFYWKVPQENGEYKKVPLKGFITFDNVDFGYIPEQKVLKNINLYAKPGQKIAFVGSTGAGKTTITNLINRFYEINSGAILYDGLDIRRIKKYDLRSTMSIVLQDVHLFEGTISENIRYGRLDATDEEVIEAAKLANAHYFITNLPQGYDTLLTTDGENLSQGERQLLSIARAAVADPTILILDEATSSVDTRTEKLIEEGMDKLMEGRTTFVIAHRLSTVRNSDAIMVLEQGQIMERGNHDDLMSQKGRYYALNTGTIELE</sequence>
<dbReference type="InterPro" id="IPR027417">
    <property type="entry name" value="P-loop_NTPase"/>
</dbReference>
<keyword evidence="3" id="KW-1003">Cell membrane</keyword>
<keyword evidence="13" id="KW-1185">Reference proteome</keyword>
<dbReference type="InterPro" id="IPR036640">
    <property type="entry name" value="ABC1_TM_sf"/>
</dbReference>
<protein>
    <submittedName>
        <fullName evidence="12">ABC transporter ATP-binding protein</fullName>
    </submittedName>
</protein>
<dbReference type="Proteomes" id="UP000601522">
    <property type="component" value="Unassembled WGS sequence"/>
</dbReference>
<dbReference type="SUPFAM" id="SSF52540">
    <property type="entry name" value="P-loop containing nucleoside triphosphate hydrolases"/>
    <property type="match status" value="1"/>
</dbReference>
<evidence type="ECO:0000313" key="13">
    <source>
        <dbReference type="Proteomes" id="UP000601522"/>
    </source>
</evidence>
<comment type="subcellular location">
    <subcellularLocation>
        <location evidence="1">Cell membrane</location>
        <topology evidence="1">Multi-pass membrane protein</topology>
    </subcellularLocation>
</comment>
<evidence type="ECO:0000256" key="6">
    <source>
        <dbReference type="ARBA" id="ARBA00022840"/>
    </source>
</evidence>
<evidence type="ECO:0000256" key="8">
    <source>
        <dbReference type="ARBA" id="ARBA00023136"/>
    </source>
</evidence>
<evidence type="ECO:0000256" key="7">
    <source>
        <dbReference type="ARBA" id="ARBA00022989"/>
    </source>
</evidence>
<keyword evidence="8 9" id="KW-0472">Membrane</keyword>
<keyword evidence="7 9" id="KW-1133">Transmembrane helix</keyword>
<dbReference type="InterPro" id="IPR003593">
    <property type="entry name" value="AAA+_ATPase"/>
</dbReference>
<dbReference type="Gene3D" id="1.20.1560.10">
    <property type="entry name" value="ABC transporter type 1, transmembrane domain"/>
    <property type="match status" value="1"/>
</dbReference>
<feature type="transmembrane region" description="Helical" evidence="9">
    <location>
        <begin position="70"/>
        <end position="91"/>
    </location>
</feature>
<dbReference type="SMART" id="SM00382">
    <property type="entry name" value="AAA"/>
    <property type="match status" value="1"/>
</dbReference>
<feature type="transmembrane region" description="Helical" evidence="9">
    <location>
        <begin position="31"/>
        <end position="50"/>
    </location>
</feature>
<dbReference type="InterPro" id="IPR017871">
    <property type="entry name" value="ABC_transporter-like_CS"/>
</dbReference>
<dbReference type="InterPro" id="IPR003439">
    <property type="entry name" value="ABC_transporter-like_ATP-bd"/>
</dbReference>
<evidence type="ECO:0000256" key="1">
    <source>
        <dbReference type="ARBA" id="ARBA00004651"/>
    </source>
</evidence>
<dbReference type="Gene3D" id="3.40.50.300">
    <property type="entry name" value="P-loop containing nucleotide triphosphate hydrolases"/>
    <property type="match status" value="1"/>
</dbReference>
<keyword evidence="4 9" id="KW-0812">Transmembrane</keyword>
<evidence type="ECO:0000256" key="4">
    <source>
        <dbReference type="ARBA" id="ARBA00022692"/>
    </source>
</evidence>
<dbReference type="Pfam" id="PF00664">
    <property type="entry name" value="ABC_membrane"/>
    <property type="match status" value="1"/>
</dbReference>
<dbReference type="CDD" id="cd03254">
    <property type="entry name" value="ABCC_Glucan_exporter_like"/>
    <property type="match status" value="1"/>
</dbReference>
<accession>A0A926IMS4</accession>
<dbReference type="GO" id="GO:0015421">
    <property type="term" value="F:ABC-type oligopeptide transporter activity"/>
    <property type="evidence" value="ECO:0007669"/>
    <property type="project" value="TreeGrafter"/>
</dbReference>
<name>A0A926IMS4_9FIRM</name>
<dbReference type="PROSITE" id="PS50893">
    <property type="entry name" value="ABC_TRANSPORTER_2"/>
    <property type="match status" value="1"/>
</dbReference>
<feature type="transmembrane region" description="Helical" evidence="9">
    <location>
        <begin position="266"/>
        <end position="287"/>
    </location>
</feature>
<evidence type="ECO:0000256" key="9">
    <source>
        <dbReference type="SAM" id="Phobius"/>
    </source>
</evidence>
<evidence type="ECO:0000256" key="3">
    <source>
        <dbReference type="ARBA" id="ARBA00022475"/>
    </source>
</evidence>
<keyword evidence="5" id="KW-0547">Nucleotide-binding</keyword>
<organism evidence="12 13">
    <name type="scientific">Wansuia hejianensis</name>
    <dbReference type="NCBI Taxonomy" id="2763667"/>
    <lineage>
        <taxon>Bacteria</taxon>
        <taxon>Bacillati</taxon>
        <taxon>Bacillota</taxon>
        <taxon>Clostridia</taxon>
        <taxon>Lachnospirales</taxon>
        <taxon>Lachnospiraceae</taxon>
        <taxon>Wansuia</taxon>
    </lineage>
</organism>
<dbReference type="GO" id="GO:0016887">
    <property type="term" value="F:ATP hydrolysis activity"/>
    <property type="evidence" value="ECO:0007669"/>
    <property type="project" value="InterPro"/>
</dbReference>
<dbReference type="AlphaFoldDB" id="A0A926IMS4"/>
<dbReference type="CDD" id="cd18547">
    <property type="entry name" value="ABC_6TM_Tm288_like"/>
    <property type="match status" value="1"/>
</dbReference>
<dbReference type="InterPro" id="IPR011527">
    <property type="entry name" value="ABC1_TM_dom"/>
</dbReference>
<dbReference type="InterPro" id="IPR039421">
    <property type="entry name" value="Type_1_exporter"/>
</dbReference>
<dbReference type="Pfam" id="PF00005">
    <property type="entry name" value="ABC_tran"/>
    <property type="match status" value="1"/>
</dbReference>
<dbReference type="GO" id="GO:0005886">
    <property type="term" value="C:plasma membrane"/>
    <property type="evidence" value="ECO:0007669"/>
    <property type="project" value="UniProtKB-SubCell"/>
</dbReference>
<dbReference type="PROSITE" id="PS00211">
    <property type="entry name" value="ABC_TRANSPORTER_1"/>
    <property type="match status" value="1"/>
</dbReference>
<keyword evidence="2" id="KW-0813">Transport</keyword>
<dbReference type="PANTHER" id="PTHR43394:SF1">
    <property type="entry name" value="ATP-BINDING CASSETTE SUB-FAMILY B MEMBER 10, MITOCHONDRIAL"/>
    <property type="match status" value="1"/>
</dbReference>
<dbReference type="GO" id="GO:0005524">
    <property type="term" value="F:ATP binding"/>
    <property type="evidence" value="ECO:0007669"/>
    <property type="project" value="UniProtKB-KW"/>
</dbReference>
<reference evidence="12 13" key="1">
    <citation type="submission" date="2020-08" db="EMBL/GenBank/DDBJ databases">
        <title>Genome public.</title>
        <authorList>
            <person name="Liu C."/>
            <person name="Sun Q."/>
        </authorList>
    </citation>
    <scope>NUCLEOTIDE SEQUENCE [LARGE SCALE GENOMIC DNA]</scope>
    <source>
        <strain evidence="12 13">NSJ-26</strain>
    </source>
</reference>
<dbReference type="FunFam" id="3.40.50.300:FF:000287">
    <property type="entry name" value="Multidrug ABC transporter ATP-binding protein"/>
    <property type="match status" value="1"/>
</dbReference>
<evidence type="ECO:0000259" key="10">
    <source>
        <dbReference type="PROSITE" id="PS50893"/>
    </source>
</evidence>
<dbReference type="PANTHER" id="PTHR43394">
    <property type="entry name" value="ATP-DEPENDENT PERMEASE MDL1, MITOCHONDRIAL"/>
    <property type="match status" value="1"/>
</dbReference>
<feature type="domain" description="ABC transmembrane type-1" evidence="11">
    <location>
        <begin position="34"/>
        <end position="316"/>
    </location>
</feature>
<comment type="caution">
    <text evidence="12">The sequence shown here is derived from an EMBL/GenBank/DDBJ whole genome shotgun (WGS) entry which is preliminary data.</text>
</comment>
<dbReference type="RefSeq" id="WP_249323765.1">
    <property type="nucleotide sequence ID" value="NZ_JACRTK010000003.1"/>
</dbReference>
<feature type="domain" description="ABC transporter" evidence="10">
    <location>
        <begin position="370"/>
        <end position="604"/>
    </location>
</feature>
<feature type="transmembrane region" description="Helical" evidence="9">
    <location>
        <begin position="175"/>
        <end position="192"/>
    </location>
</feature>
<evidence type="ECO:0000256" key="2">
    <source>
        <dbReference type="ARBA" id="ARBA00022448"/>
    </source>
</evidence>
<evidence type="ECO:0000256" key="5">
    <source>
        <dbReference type="ARBA" id="ARBA00022741"/>
    </source>
</evidence>
<dbReference type="SUPFAM" id="SSF90123">
    <property type="entry name" value="ABC transporter transmembrane region"/>
    <property type="match status" value="1"/>
</dbReference>